<dbReference type="RefSeq" id="WP_147802214.1">
    <property type="nucleotide sequence ID" value="NZ_CP144914.1"/>
</dbReference>
<dbReference type="GO" id="GO:0006310">
    <property type="term" value="P:DNA recombination"/>
    <property type="evidence" value="ECO:0007669"/>
    <property type="project" value="TreeGrafter"/>
</dbReference>
<dbReference type="Pfam" id="PF01131">
    <property type="entry name" value="Topoisom_bac"/>
    <property type="match status" value="1"/>
</dbReference>
<sequence>MQLIIAEKPDQAKKLAAPFHSRHQKDHIVIDSCPHFPTGAVITWALGHLLEPVPPETYKKEWKRWELSVLPMIPEDFKYRVKRRREFSVIQRFAKDDRVKGIIHAGDAEREGEAIIRLILNEIAVYKPLHRLWISSLTPQAVKEGFAALKDGKETESLYTEAVSRAYADWLIGMNASRLYTLLMQKHHGVQDVFSVGRVQTPTLCLIVDREKKIENFKPEPYWEVEAEFTHEKGIYKGVWHDKEDSKINSRELADKIADFARNKSAELTSFKEKERKIQPPQLFSLSTLQAHANKAFKFSPKKTLDTAQKLYTKGLLTYPRTDSAHVTKEEAAAFPGMLEKLKKLSSYERYFPLPKTSLQEDKRYVNSAKVKDHYAIIPTEEIKNPESLSGDEAKIYDAVIKRMLAAHEKACIMNDLTCETTVDERALFISKTSSMLQEGWRRILPSATSENNQELGLQELEKGLRSDVTKADVLSKKTKPPKRFTEGDLIQLMKTCGKELDPELAQVMKETEGLGTEATRAGIITVLKDRGYISVTKNMVFATAKGEALFNAVAGTILSSPEMTAKWEQRLAEIGEGRKGAGAFLDQVKKLTTHLVEEAGHSSGSWNIDAAAIPSTRPAKNGKRKKRTVKAGPCPLCGADVVDKGNFYGCSAYRQNSCTFTISKTILGKKLDLKQIKLLLKDGKTETINGFNKGDETFHAVLKWDAQSRKITFVTHGQT</sequence>
<evidence type="ECO:0000256" key="11">
    <source>
        <dbReference type="ARBA" id="ARBA00032235"/>
    </source>
</evidence>
<evidence type="ECO:0000256" key="1">
    <source>
        <dbReference type="ARBA" id="ARBA00000213"/>
    </source>
</evidence>
<keyword evidence="16" id="KW-1185">Reference proteome</keyword>
<dbReference type="PROSITE" id="PS52039">
    <property type="entry name" value="TOPO_IA_2"/>
    <property type="match status" value="1"/>
</dbReference>
<dbReference type="SMART" id="SM00436">
    <property type="entry name" value="TOP1Bc"/>
    <property type="match status" value="1"/>
</dbReference>
<dbReference type="CDD" id="cd00186">
    <property type="entry name" value="TOP1Ac"/>
    <property type="match status" value="1"/>
</dbReference>
<dbReference type="InterPro" id="IPR013824">
    <property type="entry name" value="Topo_IA_cen_sub1"/>
</dbReference>
<dbReference type="PANTHER" id="PTHR11390">
    <property type="entry name" value="PROKARYOTIC DNA TOPOISOMERASE"/>
    <property type="match status" value="1"/>
</dbReference>
<dbReference type="Proteomes" id="UP000321816">
    <property type="component" value="Chromosome"/>
</dbReference>
<evidence type="ECO:0000256" key="6">
    <source>
        <dbReference type="ARBA" id="ARBA00023029"/>
    </source>
</evidence>
<evidence type="ECO:0000256" key="7">
    <source>
        <dbReference type="ARBA" id="ARBA00023125"/>
    </source>
</evidence>
<keyword evidence="6" id="KW-0799">Topoisomerase</keyword>
<dbReference type="GO" id="GO:0003677">
    <property type="term" value="F:DNA binding"/>
    <property type="evidence" value="ECO:0007669"/>
    <property type="project" value="UniProtKB-KW"/>
</dbReference>
<dbReference type="InterPro" id="IPR013825">
    <property type="entry name" value="Topo_IA_cen_sub2"/>
</dbReference>
<keyword evidence="7" id="KW-0238">DNA-binding</keyword>
<dbReference type="InterPro" id="IPR006171">
    <property type="entry name" value="TOPRIM_dom"/>
</dbReference>
<comment type="catalytic activity">
    <reaction evidence="1">
        <text>ATP-independent breakage of single-stranded DNA, followed by passage and rejoining.</text>
        <dbReference type="EC" id="5.6.2.1"/>
    </reaction>
</comment>
<evidence type="ECO:0000256" key="2">
    <source>
        <dbReference type="ARBA" id="ARBA00009446"/>
    </source>
</evidence>
<dbReference type="GO" id="GO:0046872">
    <property type="term" value="F:metal ion binding"/>
    <property type="evidence" value="ECO:0007669"/>
    <property type="project" value="UniProtKB-KW"/>
</dbReference>
<evidence type="ECO:0000256" key="4">
    <source>
        <dbReference type="ARBA" id="ARBA00022723"/>
    </source>
</evidence>
<dbReference type="InterPro" id="IPR023406">
    <property type="entry name" value="Topo_IA_AS"/>
</dbReference>
<dbReference type="Pfam" id="PF01751">
    <property type="entry name" value="Toprim"/>
    <property type="match status" value="1"/>
</dbReference>
<keyword evidence="4" id="KW-0479">Metal-binding</keyword>
<evidence type="ECO:0000259" key="13">
    <source>
        <dbReference type="PROSITE" id="PS50880"/>
    </source>
</evidence>
<name>A0A5C7FIT5_9BACI</name>
<keyword evidence="5" id="KW-0460">Magnesium</keyword>
<dbReference type="SMART" id="SM00437">
    <property type="entry name" value="TOP1Ac"/>
    <property type="match status" value="1"/>
</dbReference>
<evidence type="ECO:0000256" key="3">
    <source>
        <dbReference type="ARBA" id="ARBA00012891"/>
    </source>
</evidence>
<dbReference type="InterPro" id="IPR003601">
    <property type="entry name" value="Topo_IA_2"/>
</dbReference>
<dbReference type="SMART" id="SM00493">
    <property type="entry name" value="TOPRIM"/>
    <property type="match status" value="1"/>
</dbReference>
<dbReference type="InterPro" id="IPR025589">
    <property type="entry name" value="Toprim_C_rpt"/>
</dbReference>
<dbReference type="EMBL" id="CP144914">
    <property type="protein sequence ID" value="WWD78520.1"/>
    <property type="molecule type" value="Genomic_DNA"/>
</dbReference>
<reference evidence="15 16" key="1">
    <citation type="submission" date="2024-01" db="EMBL/GenBank/DDBJ databases">
        <title>Complete Genome Sequence of Alkalicoccus halolimnae BZ-SZ-XJ29T, a Moderately Halophilic Bacterium Isolated from a Salt Lake.</title>
        <authorList>
            <person name="Zhao B."/>
        </authorList>
    </citation>
    <scope>NUCLEOTIDE SEQUENCE [LARGE SCALE GENOMIC DNA]</scope>
    <source>
        <strain evidence="15 16">BZ-SZ-XJ29</strain>
    </source>
</reference>
<dbReference type="KEGG" id="ahal:FTX54_008695"/>
<evidence type="ECO:0000256" key="8">
    <source>
        <dbReference type="ARBA" id="ARBA00023235"/>
    </source>
</evidence>
<evidence type="ECO:0000256" key="12">
    <source>
        <dbReference type="ARBA" id="ARBA00032877"/>
    </source>
</evidence>
<dbReference type="InterPro" id="IPR023405">
    <property type="entry name" value="Topo_IA_core_domain"/>
</dbReference>
<dbReference type="GO" id="GO:0006281">
    <property type="term" value="P:DNA repair"/>
    <property type="evidence" value="ECO:0007669"/>
    <property type="project" value="TreeGrafter"/>
</dbReference>
<dbReference type="CDD" id="cd03362">
    <property type="entry name" value="TOPRIM_TopoIA_TopoIII"/>
    <property type="match status" value="1"/>
</dbReference>
<dbReference type="InterPro" id="IPR005738">
    <property type="entry name" value="TopoIII"/>
</dbReference>
<evidence type="ECO:0000313" key="16">
    <source>
        <dbReference type="Proteomes" id="UP000321816"/>
    </source>
</evidence>
<dbReference type="Gene3D" id="2.70.20.10">
    <property type="entry name" value="Topoisomerase I, domain 3"/>
    <property type="match status" value="1"/>
</dbReference>
<dbReference type="InterPro" id="IPR000380">
    <property type="entry name" value="Topo_IA"/>
</dbReference>
<evidence type="ECO:0000259" key="14">
    <source>
        <dbReference type="PROSITE" id="PS52039"/>
    </source>
</evidence>
<dbReference type="SUPFAM" id="SSF56712">
    <property type="entry name" value="Prokaryotic type I DNA topoisomerase"/>
    <property type="match status" value="1"/>
</dbReference>
<gene>
    <name evidence="15" type="ORF">FTX54_008695</name>
</gene>
<dbReference type="InterPro" id="IPR013497">
    <property type="entry name" value="Topo_IA_cen"/>
</dbReference>
<evidence type="ECO:0000256" key="9">
    <source>
        <dbReference type="ARBA" id="ARBA00030003"/>
    </source>
</evidence>
<dbReference type="PRINTS" id="PR00417">
    <property type="entry name" value="PRTPISMRASEI"/>
</dbReference>
<evidence type="ECO:0000256" key="5">
    <source>
        <dbReference type="ARBA" id="ARBA00022842"/>
    </source>
</evidence>
<proteinExistence type="inferred from homology"/>
<dbReference type="PROSITE" id="PS00396">
    <property type="entry name" value="TOPO_IA_1"/>
    <property type="match status" value="1"/>
</dbReference>
<dbReference type="GO" id="GO:0006265">
    <property type="term" value="P:DNA topological change"/>
    <property type="evidence" value="ECO:0007669"/>
    <property type="project" value="InterPro"/>
</dbReference>
<dbReference type="InterPro" id="IPR003602">
    <property type="entry name" value="Topo_IA_DNA-bd_dom"/>
</dbReference>
<accession>A0A5C7FIT5</accession>
<dbReference type="InterPro" id="IPR034144">
    <property type="entry name" value="TOPRIM_TopoIII"/>
</dbReference>
<organism evidence="15 16">
    <name type="scientific">Alkalicoccus halolimnae</name>
    <dbReference type="NCBI Taxonomy" id="1667239"/>
    <lineage>
        <taxon>Bacteria</taxon>
        <taxon>Bacillati</taxon>
        <taxon>Bacillota</taxon>
        <taxon>Bacilli</taxon>
        <taxon>Bacillales</taxon>
        <taxon>Bacillaceae</taxon>
        <taxon>Alkalicoccus</taxon>
    </lineage>
</organism>
<dbReference type="PANTHER" id="PTHR11390:SF21">
    <property type="entry name" value="DNA TOPOISOMERASE 3-ALPHA"/>
    <property type="match status" value="1"/>
</dbReference>
<dbReference type="PROSITE" id="PS50880">
    <property type="entry name" value="TOPRIM"/>
    <property type="match status" value="1"/>
</dbReference>
<keyword evidence="8" id="KW-0413">Isomerase</keyword>
<dbReference type="Pfam" id="PF13342">
    <property type="entry name" value="Toprim_Crpt"/>
    <property type="match status" value="1"/>
</dbReference>
<feature type="domain" description="Toprim" evidence="13">
    <location>
        <begin position="1"/>
        <end position="138"/>
    </location>
</feature>
<dbReference type="GO" id="GO:0043597">
    <property type="term" value="C:cytoplasmic replication fork"/>
    <property type="evidence" value="ECO:0007669"/>
    <property type="project" value="TreeGrafter"/>
</dbReference>
<evidence type="ECO:0000256" key="10">
    <source>
        <dbReference type="ARBA" id="ARBA00031985"/>
    </source>
</evidence>
<comment type="similarity">
    <text evidence="2">Belongs to the type IA topoisomerase family.</text>
</comment>
<dbReference type="Gene3D" id="1.10.460.10">
    <property type="entry name" value="Topoisomerase I, domain 2"/>
    <property type="match status" value="1"/>
</dbReference>
<dbReference type="NCBIfam" id="NF005829">
    <property type="entry name" value="PRK07726.1"/>
    <property type="match status" value="1"/>
</dbReference>
<dbReference type="InterPro" id="IPR013826">
    <property type="entry name" value="Topo_IA_cen_sub3"/>
</dbReference>
<feature type="domain" description="Topo IA-type catalytic" evidence="14">
    <location>
        <begin position="155"/>
        <end position="597"/>
    </location>
</feature>
<dbReference type="OrthoDB" id="9803554at2"/>
<dbReference type="EC" id="5.6.2.1" evidence="3"/>
<protein>
    <recommendedName>
        <fullName evidence="3">DNA topoisomerase</fullName>
        <ecNumber evidence="3">5.6.2.1</ecNumber>
    </recommendedName>
    <alternativeName>
        <fullName evidence="12">Omega-protein</fullName>
    </alternativeName>
    <alternativeName>
        <fullName evidence="11">Relaxing enzyme</fullName>
    </alternativeName>
    <alternativeName>
        <fullName evidence="9">Swivelase</fullName>
    </alternativeName>
    <alternativeName>
        <fullName evidence="10">Untwisting enzyme</fullName>
    </alternativeName>
</protein>
<dbReference type="GO" id="GO:0003917">
    <property type="term" value="F:DNA topoisomerase type I (single strand cut, ATP-independent) activity"/>
    <property type="evidence" value="ECO:0007669"/>
    <property type="project" value="UniProtKB-EC"/>
</dbReference>
<dbReference type="Gene3D" id="3.40.50.140">
    <property type="match status" value="1"/>
</dbReference>
<dbReference type="NCBIfam" id="TIGR01056">
    <property type="entry name" value="topB"/>
    <property type="match status" value="1"/>
</dbReference>
<dbReference type="Gene3D" id="1.10.290.10">
    <property type="entry name" value="Topoisomerase I, domain 4"/>
    <property type="match status" value="1"/>
</dbReference>
<dbReference type="AlphaFoldDB" id="A0A5C7FIT5"/>
<evidence type="ECO:0000313" key="15">
    <source>
        <dbReference type="EMBL" id="WWD78520.1"/>
    </source>
</evidence>